<dbReference type="OrthoDB" id="9794954at2"/>
<comment type="subcellular location">
    <subcellularLocation>
        <location evidence="1">Cell membrane</location>
        <topology evidence="1">Multi-pass membrane protein</topology>
    </subcellularLocation>
</comment>
<dbReference type="Gene3D" id="1.20.950.20">
    <property type="entry name" value="Transmembrane di-heme cytochromes, Chain C"/>
    <property type="match status" value="1"/>
</dbReference>
<evidence type="ECO:0000256" key="4">
    <source>
        <dbReference type="ARBA" id="ARBA00022692"/>
    </source>
</evidence>
<evidence type="ECO:0000259" key="12">
    <source>
        <dbReference type="PROSITE" id="PS51379"/>
    </source>
</evidence>
<dbReference type="InterPro" id="IPR017896">
    <property type="entry name" value="4Fe4S_Fe-S-bd"/>
</dbReference>
<dbReference type="Pfam" id="PF13237">
    <property type="entry name" value="Fer4_10"/>
    <property type="match status" value="1"/>
</dbReference>
<dbReference type="GO" id="GO:0051539">
    <property type="term" value="F:4 iron, 4 sulfur cluster binding"/>
    <property type="evidence" value="ECO:0007669"/>
    <property type="project" value="UniProtKB-KW"/>
</dbReference>
<dbReference type="PROSITE" id="PS51379">
    <property type="entry name" value="4FE4S_FER_2"/>
    <property type="match status" value="2"/>
</dbReference>
<keyword evidence="2" id="KW-1003">Cell membrane</keyword>
<accession>A0A4Q2JYZ1</accession>
<dbReference type="PANTHER" id="PTHR43255:SF1">
    <property type="entry name" value="IRON-SULFUR-BINDING OXIDOREDUCTASE FADF-RELATED"/>
    <property type="match status" value="1"/>
</dbReference>
<dbReference type="PANTHER" id="PTHR43255">
    <property type="entry name" value="IRON-SULFUR-BINDING OXIDOREDUCTASE FADF-RELATED-RELATED"/>
    <property type="match status" value="1"/>
</dbReference>
<gene>
    <name evidence="13" type="ORF">ET524_07150</name>
</gene>
<dbReference type="SUPFAM" id="SSF103501">
    <property type="entry name" value="Respiratory nitrate reductase 1 gamma chain"/>
    <property type="match status" value="1"/>
</dbReference>
<evidence type="ECO:0000256" key="1">
    <source>
        <dbReference type="ARBA" id="ARBA00004651"/>
    </source>
</evidence>
<organism evidence="13 14">
    <name type="scientific">Senegalimassilia faecalis</name>
    <dbReference type="NCBI Taxonomy" id="2509433"/>
    <lineage>
        <taxon>Bacteria</taxon>
        <taxon>Bacillati</taxon>
        <taxon>Actinomycetota</taxon>
        <taxon>Coriobacteriia</taxon>
        <taxon>Coriobacteriales</taxon>
        <taxon>Coriobacteriaceae</taxon>
        <taxon>Senegalimassilia</taxon>
    </lineage>
</organism>
<dbReference type="InterPro" id="IPR017900">
    <property type="entry name" value="4Fe4S_Fe_S_CS"/>
</dbReference>
<dbReference type="InterPro" id="IPR051460">
    <property type="entry name" value="HdrC_iron-sulfur_subunit"/>
</dbReference>
<evidence type="ECO:0000256" key="11">
    <source>
        <dbReference type="SAM" id="Phobius"/>
    </source>
</evidence>
<evidence type="ECO:0000256" key="10">
    <source>
        <dbReference type="ARBA" id="ARBA00023136"/>
    </source>
</evidence>
<dbReference type="Gene3D" id="1.10.1060.10">
    <property type="entry name" value="Alpha-helical ferredoxin"/>
    <property type="match status" value="1"/>
</dbReference>
<keyword evidence="10 11" id="KW-0472">Membrane</keyword>
<dbReference type="InterPro" id="IPR023234">
    <property type="entry name" value="NarG-like_domain"/>
</dbReference>
<evidence type="ECO:0000256" key="6">
    <source>
        <dbReference type="ARBA" id="ARBA00022989"/>
    </source>
</evidence>
<keyword evidence="9" id="KW-0411">Iron-sulfur</keyword>
<evidence type="ECO:0000256" key="9">
    <source>
        <dbReference type="ARBA" id="ARBA00023014"/>
    </source>
</evidence>
<proteinExistence type="predicted"/>
<feature type="transmembrane region" description="Helical" evidence="11">
    <location>
        <begin position="115"/>
        <end position="139"/>
    </location>
</feature>
<keyword evidence="7" id="KW-0560">Oxidoreductase</keyword>
<dbReference type="InterPro" id="IPR009051">
    <property type="entry name" value="Helical_ferredxn"/>
</dbReference>
<keyword evidence="4 11" id="KW-0812">Transmembrane</keyword>
<evidence type="ECO:0000256" key="7">
    <source>
        <dbReference type="ARBA" id="ARBA00023002"/>
    </source>
</evidence>
<evidence type="ECO:0000256" key="5">
    <source>
        <dbReference type="ARBA" id="ARBA00022723"/>
    </source>
</evidence>
<dbReference type="GO" id="GO:0005886">
    <property type="term" value="C:plasma membrane"/>
    <property type="evidence" value="ECO:0007669"/>
    <property type="project" value="UniProtKB-SubCell"/>
</dbReference>
<dbReference type="GO" id="GO:0046872">
    <property type="term" value="F:metal ion binding"/>
    <property type="evidence" value="ECO:0007669"/>
    <property type="project" value="UniProtKB-KW"/>
</dbReference>
<protein>
    <submittedName>
        <fullName evidence="13">4Fe-4S dicluster domain-containing protein</fullName>
    </submittedName>
</protein>
<keyword evidence="6 11" id="KW-1133">Transmembrane helix</keyword>
<evidence type="ECO:0000256" key="2">
    <source>
        <dbReference type="ARBA" id="ARBA00022475"/>
    </source>
</evidence>
<dbReference type="Pfam" id="PF02665">
    <property type="entry name" value="Nitrate_red_gam"/>
    <property type="match status" value="1"/>
</dbReference>
<dbReference type="PROSITE" id="PS00198">
    <property type="entry name" value="4FE4S_FER_1"/>
    <property type="match status" value="2"/>
</dbReference>
<feature type="transmembrane region" description="Helical" evidence="11">
    <location>
        <begin position="151"/>
        <end position="170"/>
    </location>
</feature>
<dbReference type="InterPro" id="IPR036197">
    <property type="entry name" value="NarG-like_sf"/>
</dbReference>
<evidence type="ECO:0000256" key="8">
    <source>
        <dbReference type="ARBA" id="ARBA00023004"/>
    </source>
</evidence>
<feature type="transmembrane region" description="Helical" evidence="11">
    <location>
        <begin position="182"/>
        <end position="199"/>
    </location>
</feature>
<reference evidence="13 14" key="1">
    <citation type="submission" date="2019-01" db="EMBL/GenBank/DDBJ databases">
        <title>Senegalimassilia sp. nov. KGMB04484 isolated human feces.</title>
        <authorList>
            <person name="Han K.-I."/>
            <person name="Kim J.-S."/>
            <person name="Lee K.C."/>
            <person name="Suh M.K."/>
            <person name="Eom M.K."/>
            <person name="Lee J.H."/>
            <person name="Park S.-H."/>
            <person name="Kang S.W."/>
            <person name="Park J.-E."/>
            <person name="Oh B.S."/>
            <person name="Yu S.Y."/>
            <person name="Choi S.-H."/>
            <person name="Lee D.H."/>
            <person name="Yoon H."/>
            <person name="Kim B.-Y."/>
            <person name="Lee J.H."/>
            <person name="Lee J.-S."/>
        </authorList>
    </citation>
    <scope>NUCLEOTIDE SEQUENCE [LARGE SCALE GENOMIC DNA]</scope>
    <source>
        <strain evidence="13 14">KGMB04484</strain>
    </source>
</reference>
<evidence type="ECO:0000313" key="13">
    <source>
        <dbReference type="EMBL" id="RXZ54279.1"/>
    </source>
</evidence>
<sequence>MEETASREVMWNISHSLTWVMYLLFLVALGFCVYFLVKRWRLMSIGTPVDRTSNWKARAKGMIVDALLQLRVLKKPGAGIMHLGMYVGMIIMLIATAVTAAQFDLGIQLLYGDFYLYFMSLVVDLAGLAFCIAMVACIIRRIVNKKLDTKPGDIIVLVLLLVIGMSGFVVEGLRIVGTDDPWRAWSPIGNMVSMLFVNFSQDQIQLTHQIIWWSHMGMAFALIAYWMYSKLVHVLLMPADVWCRSLEPKGTLPYIDVEDENLTTMGVGVLEDFTWKDLLDAEACIRCGRCEDVCPAFNTDKALSPKELIQSMRSELEVRGPIVWKAKHDGAKRDDMGAYVTAEGEPYPFSDQQQVTLDRTLVGDAFNSQALWDCTTCGACMAACPTLVEHTPKIVKMRTYQVSMESAFPSEAQATFRNLENNGNPWGLGWQTRSKWAEELDVPMLAENPDAEYLYWPGCSGAFDARSRKVSVALVGLLKKAGVNFAILGNEEKCCGDSARRMGNEFVYYMLASENIATLQSYGVKKIIVQCPHCMQTLSRDYPQLGGNFEVIHHSQLLAQLVREGKLQCAASGDKKIAVHDSCYLGRYQDEYEAPRAVVSAAGGEVVEFERSHEKSFCCGAGGGRMWLEDKSGKRMGDERAKQALATSCDEVATSCPFCLTMLSDGMAACESETKVRDIAEILAQVQ</sequence>
<dbReference type="GO" id="GO:0016491">
    <property type="term" value="F:oxidoreductase activity"/>
    <property type="evidence" value="ECO:0007669"/>
    <property type="project" value="UniProtKB-KW"/>
</dbReference>
<feature type="transmembrane region" description="Helical" evidence="11">
    <location>
        <begin position="211"/>
        <end position="228"/>
    </location>
</feature>
<dbReference type="Pfam" id="PF02754">
    <property type="entry name" value="CCG"/>
    <property type="match status" value="2"/>
</dbReference>
<name>A0A4Q2JYZ1_9ACTN</name>
<keyword evidence="14" id="KW-1185">Reference proteome</keyword>
<dbReference type="AlphaFoldDB" id="A0A4Q2JYZ1"/>
<dbReference type="SUPFAM" id="SSF46548">
    <property type="entry name" value="alpha-helical ferredoxin"/>
    <property type="match status" value="1"/>
</dbReference>
<feature type="domain" description="4Fe-4S ferredoxin-type" evidence="12">
    <location>
        <begin position="363"/>
        <end position="393"/>
    </location>
</feature>
<keyword evidence="8" id="KW-0408">Iron</keyword>
<evidence type="ECO:0000256" key="3">
    <source>
        <dbReference type="ARBA" id="ARBA00022485"/>
    </source>
</evidence>
<feature type="transmembrane region" description="Helical" evidence="11">
    <location>
        <begin position="83"/>
        <end position="103"/>
    </location>
</feature>
<feature type="domain" description="4Fe-4S ferredoxin-type" evidence="12">
    <location>
        <begin position="275"/>
        <end position="302"/>
    </location>
</feature>
<dbReference type="RefSeq" id="WP_129424494.1">
    <property type="nucleotide sequence ID" value="NZ_SDPW01000001.1"/>
</dbReference>
<keyword evidence="5" id="KW-0479">Metal-binding</keyword>
<dbReference type="InterPro" id="IPR004017">
    <property type="entry name" value="Cys_rich_dom"/>
</dbReference>
<dbReference type="EMBL" id="SDPW01000001">
    <property type="protein sequence ID" value="RXZ54279.1"/>
    <property type="molecule type" value="Genomic_DNA"/>
</dbReference>
<keyword evidence="3" id="KW-0004">4Fe-4S</keyword>
<comment type="caution">
    <text evidence="13">The sequence shown here is derived from an EMBL/GenBank/DDBJ whole genome shotgun (WGS) entry which is preliminary data.</text>
</comment>
<feature type="transmembrane region" description="Helical" evidence="11">
    <location>
        <begin position="19"/>
        <end position="37"/>
    </location>
</feature>
<evidence type="ECO:0000313" key="14">
    <source>
        <dbReference type="Proteomes" id="UP000293345"/>
    </source>
</evidence>
<dbReference type="Proteomes" id="UP000293345">
    <property type="component" value="Unassembled WGS sequence"/>
</dbReference>